<accession>A0A0V0RAU4</accession>
<name>A0A0V0RAU4_9BILA</name>
<evidence type="ECO:0000256" key="1">
    <source>
        <dbReference type="SAM" id="MobiDB-lite"/>
    </source>
</evidence>
<reference evidence="2 3" key="1">
    <citation type="submission" date="2015-01" db="EMBL/GenBank/DDBJ databases">
        <title>Evolution of Trichinella species and genotypes.</title>
        <authorList>
            <person name="Korhonen P.K."/>
            <person name="Edoardo P."/>
            <person name="Giuseppe L.R."/>
            <person name="Gasser R.B."/>
        </authorList>
    </citation>
    <scope>NUCLEOTIDE SEQUENCE [LARGE SCALE GENOMIC DNA]</scope>
    <source>
        <strain evidence="2">ISS37</strain>
    </source>
</reference>
<keyword evidence="3" id="KW-1185">Reference proteome</keyword>
<evidence type="ECO:0000313" key="3">
    <source>
        <dbReference type="Proteomes" id="UP000054630"/>
    </source>
</evidence>
<dbReference type="AlphaFoldDB" id="A0A0V0RAU4"/>
<comment type="caution">
    <text evidence="2">The sequence shown here is derived from an EMBL/GenBank/DDBJ whole genome shotgun (WGS) entry which is preliminary data.</text>
</comment>
<feature type="compositionally biased region" description="Basic residues" evidence="1">
    <location>
        <begin position="12"/>
        <end position="21"/>
    </location>
</feature>
<dbReference type="Proteomes" id="UP000054630">
    <property type="component" value="Unassembled WGS sequence"/>
</dbReference>
<evidence type="ECO:0000313" key="2">
    <source>
        <dbReference type="EMBL" id="KRX11625.1"/>
    </source>
</evidence>
<sequence>MRTLKAEEGKARLARTSKGNRVKIPEPGRGG</sequence>
<organism evidence="2 3">
    <name type="scientific">Trichinella nelsoni</name>
    <dbReference type="NCBI Taxonomy" id="6336"/>
    <lineage>
        <taxon>Eukaryota</taxon>
        <taxon>Metazoa</taxon>
        <taxon>Ecdysozoa</taxon>
        <taxon>Nematoda</taxon>
        <taxon>Enoplea</taxon>
        <taxon>Dorylaimia</taxon>
        <taxon>Trichinellida</taxon>
        <taxon>Trichinellidae</taxon>
        <taxon>Trichinella</taxon>
    </lineage>
</organism>
<proteinExistence type="predicted"/>
<feature type="compositionally biased region" description="Basic and acidic residues" evidence="1">
    <location>
        <begin position="1"/>
        <end position="11"/>
    </location>
</feature>
<protein>
    <submittedName>
        <fullName evidence="2">Uncharacterized protein</fullName>
    </submittedName>
</protein>
<gene>
    <name evidence="2" type="ORF">T07_8436</name>
</gene>
<dbReference type="EMBL" id="JYDL01001761">
    <property type="protein sequence ID" value="KRX11625.1"/>
    <property type="molecule type" value="Genomic_DNA"/>
</dbReference>
<feature type="region of interest" description="Disordered" evidence="1">
    <location>
        <begin position="1"/>
        <end position="31"/>
    </location>
</feature>